<feature type="region of interest" description="Disordered" evidence="1">
    <location>
        <begin position="478"/>
        <end position="514"/>
    </location>
</feature>
<feature type="region of interest" description="Disordered" evidence="1">
    <location>
        <begin position="265"/>
        <end position="290"/>
    </location>
</feature>
<dbReference type="Proteomes" id="UP000813385">
    <property type="component" value="Unassembled WGS sequence"/>
</dbReference>
<proteinExistence type="predicted"/>
<dbReference type="PANTHER" id="PTHR36205:SF1">
    <property type="entry name" value="MAJOR FACILITATOR SUPERFAMILY TRANSPORTER"/>
    <property type="match status" value="1"/>
</dbReference>
<keyword evidence="3" id="KW-1185">Reference proteome</keyword>
<dbReference type="Pfam" id="PF02458">
    <property type="entry name" value="Transferase"/>
    <property type="match status" value="1"/>
</dbReference>
<feature type="compositionally biased region" description="Basic and acidic residues" evidence="1">
    <location>
        <begin position="1031"/>
        <end position="1040"/>
    </location>
</feature>
<protein>
    <submittedName>
        <fullName evidence="2">Uncharacterized protein</fullName>
    </submittedName>
</protein>
<dbReference type="InterPro" id="IPR023213">
    <property type="entry name" value="CAT-like_dom_sf"/>
</dbReference>
<dbReference type="OrthoDB" id="3353407at2759"/>
<evidence type="ECO:0000256" key="1">
    <source>
        <dbReference type="SAM" id="MobiDB-lite"/>
    </source>
</evidence>
<evidence type="ECO:0000313" key="3">
    <source>
        <dbReference type="Proteomes" id="UP000813385"/>
    </source>
</evidence>
<dbReference type="Gene3D" id="3.30.559.10">
    <property type="entry name" value="Chloramphenicol acetyltransferase-like domain"/>
    <property type="match status" value="2"/>
</dbReference>
<feature type="compositionally biased region" description="Polar residues" evidence="1">
    <location>
        <begin position="1015"/>
        <end position="1024"/>
    </location>
</feature>
<dbReference type="EMBL" id="JAGPXD010000001">
    <property type="protein sequence ID" value="KAH7375976.1"/>
    <property type="molecule type" value="Genomic_DNA"/>
</dbReference>
<organism evidence="2 3">
    <name type="scientific">Plectosphaerella cucumerina</name>
    <dbReference type="NCBI Taxonomy" id="40658"/>
    <lineage>
        <taxon>Eukaryota</taxon>
        <taxon>Fungi</taxon>
        <taxon>Dikarya</taxon>
        <taxon>Ascomycota</taxon>
        <taxon>Pezizomycotina</taxon>
        <taxon>Sordariomycetes</taxon>
        <taxon>Hypocreomycetidae</taxon>
        <taxon>Glomerellales</taxon>
        <taxon>Plectosphaerellaceae</taxon>
        <taxon>Plectosphaerella</taxon>
    </lineage>
</organism>
<reference evidence="2" key="1">
    <citation type="journal article" date="2021" name="Nat. Commun.">
        <title>Genetic determinants of endophytism in the Arabidopsis root mycobiome.</title>
        <authorList>
            <person name="Mesny F."/>
            <person name="Miyauchi S."/>
            <person name="Thiergart T."/>
            <person name="Pickel B."/>
            <person name="Atanasova L."/>
            <person name="Karlsson M."/>
            <person name="Huettel B."/>
            <person name="Barry K.W."/>
            <person name="Haridas S."/>
            <person name="Chen C."/>
            <person name="Bauer D."/>
            <person name="Andreopoulos W."/>
            <person name="Pangilinan J."/>
            <person name="LaButti K."/>
            <person name="Riley R."/>
            <person name="Lipzen A."/>
            <person name="Clum A."/>
            <person name="Drula E."/>
            <person name="Henrissat B."/>
            <person name="Kohler A."/>
            <person name="Grigoriev I.V."/>
            <person name="Martin F.M."/>
            <person name="Hacquard S."/>
        </authorList>
    </citation>
    <scope>NUCLEOTIDE SEQUENCE</scope>
    <source>
        <strain evidence="2">MPI-CAGE-AT-0016</strain>
    </source>
</reference>
<accession>A0A8K0X8J3</accession>
<feature type="compositionally biased region" description="Low complexity" evidence="1">
    <location>
        <begin position="280"/>
        <end position="290"/>
    </location>
</feature>
<dbReference type="InterPro" id="IPR021822">
    <property type="entry name" value="DUF3405"/>
</dbReference>
<evidence type="ECO:0000313" key="2">
    <source>
        <dbReference type="EMBL" id="KAH7375976.1"/>
    </source>
</evidence>
<feature type="region of interest" description="Disordered" evidence="1">
    <location>
        <begin position="1247"/>
        <end position="1306"/>
    </location>
</feature>
<sequence>MSTKQLHPPARPSGPVSVPLSILDAGCARLATAGAIWIFDAPDRADQDTLVDRLEASFVTTLADFPHWAGQVHWAPFRQDGPHTERFNRPMVTFGSPHDPGVEWSIVRLGRRAEDIAPEAAARAAGDQVWVATGFPQADLHASKTQLALHDLKTYQGMPGMLVQVSLLQDGGFAVAVKMSHVLADASSLLTFMRRWAANCRTLFGTGSDSLDPPIFDPQLLDAQASGDIDAQTPDPALVTAARSLPLHRFDWWATTAEGYPSFLAPTTENSRPSDPGLLEAAENEPASEPPWDTWNMMDPVTHAVIHFSGPQVESIRRLARPVAPQCSRLDALLAHVWSAINRARGLSDDDDEVFLNLTLGLRARVSPPLPDTFLGSPLILSHVATSGREAAASDPSALGDLAARIRACLALFTPDAVGALLHEAAHAVSPQRLWRAFLGQKRHTSPMGILSNPLRSRQGRASQLPLYEKVRKERASDDEDYYASSDESDIYSDESLPSNGSSRHSASSRSSAAMLPKRAPITLKRSTKPYFYRLPNKIIRYLCLSVVAFIVILILTLVKASQIENRRLAEGKVEKPADPPPVWEQFDFLTRYYGGIRNLVPLSENVPQYPRDKDEAPISELDIDTSVNKTSEDGVDDAVRRALAESKAFFDHPGSVFKQRSEKIHECFLDKNKKHSVPQVRYYEGRPKGFPTHVLGSYELLNLPEEICYDRYGRYGPYGFGYSLRTGGLGVGEHGEMEGSEEVWEEVDKVDFRKVDWADAQRRCYDSNSARYKALPAKTPTSHGFFVGDETEVPRRSARAVPPSNITTEVPEEIVDNESSTPESADKLSRTAIVIRAWDEYLWRADDIMNVRSMIAELSLASGGRYDIHLLVQVKNDAAYPIWADNEEYERRINETIPEEFRGLVTLWTETQMLSLYQGIHDLFSRGPDLPVHGVYRGLTMAMQYFASQHPEYDYFWSWEMDVRYTGHHYDLFSKVEDWARVQPRKGLWERSSRFYLPSVHGSWEDFRQMSRVQSEMGTTTPDNMWEGLPGHKDKTDEKKKKKGSKPIWGPERPADEEDWFNIENDPKPPTSYEKDKNEWGVGEEADLIALNPIFDPEGTTWLLANDITGYNKNDRSKGMPPRRAHIVTASRLSRRLLMTMHHETAHKKHFAFPEMWPATAAFQHGYKAVFAPHPQFVDREWPTEYFGAVLNAGKDGSSGGARSSVFGQREHNLRGLTWFYNSGFGPNLYKRWLGLKVNNDGGEEFELTEDESKDDSTVGNMRGGEGRMCLPPMLIHPVKDVELPVEGTEESEKEPEIPESDPNA</sequence>
<feature type="compositionally biased region" description="Low complexity" evidence="1">
    <location>
        <begin position="502"/>
        <end position="514"/>
    </location>
</feature>
<dbReference type="Pfam" id="PF11885">
    <property type="entry name" value="DUF3405"/>
    <property type="match status" value="1"/>
</dbReference>
<feature type="region of interest" description="Disordered" evidence="1">
    <location>
        <begin position="1015"/>
        <end position="1078"/>
    </location>
</feature>
<feature type="compositionally biased region" description="Acidic residues" evidence="1">
    <location>
        <begin position="1289"/>
        <end position="1306"/>
    </location>
</feature>
<dbReference type="PANTHER" id="PTHR36205">
    <property type="entry name" value="CHROMOSOME 19, WHOLE GENOME SHOTGUN SEQUENCE"/>
    <property type="match status" value="1"/>
</dbReference>
<gene>
    <name evidence="2" type="ORF">B0T11DRAFT_335230</name>
</gene>
<feature type="compositionally biased region" description="Acidic residues" evidence="1">
    <location>
        <begin position="478"/>
        <end position="493"/>
    </location>
</feature>
<comment type="caution">
    <text evidence="2">The sequence shown here is derived from an EMBL/GenBank/DDBJ whole genome shotgun (WGS) entry which is preliminary data.</text>
</comment>
<name>A0A8K0X8J3_9PEZI</name>